<dbReference type="Pfam" id="PF02661">
    <property type="entry name" value="Fic"/>
    <property type="match status" value="1"/>
</dbReference>
<dbReference type="SUPFAM" id="SSF140931">
    <property type="entry name" value="Fic-like"/>
    <property type="match status" value="1"/>
</dbReference>
<organism evidence="2 3">
    <name type="scientific">Paenibacillus medicaginis</name>
    <dbReference type="NCBI Taxonomy" id="1470560"/>
    <lineage>
        <taxon>Bacteria</taxon>
        <taxon>Bacillati</taxon>
        <taxon>Bacillota</taxon>
        <taxon>Bacilli</taxon>
        <taxon>Bacillales</taxon>
        <taxon>Paenibacillaceae</taxon>
        <taxon>Paenibacillus</taxon>
    </lineage>
</organism>
<feature type="domain" description="Fido" evidence="1">
    <location>
        <begin position="96"/>
        <end position="229"/>
    </location>
</feature>
<protein>
    <submittedName>
        <fullName evidence="2">Fic family protein</fullName>
    </submittedName>
</protein>
<dbReference type="InterPro" id="IPR040198">
    <property type="entry name" value="Fido_containing"/>
</dbReference>
<dbReference type="RefSeq" id="WP_375521129.1">
    <property type="nucleotide sequence ID" value="NZ_JBHIRY010000016.1"/>
</dbReference>
<dbReference type="Gene3D" id="1.10.3290.10">
    <property type="entry name" value="Fido-like domain"/>
    <property type="match status" value="1"/>
</dbReference>
<keyword evidence="3" id="KW-1185">Reference proteome</keyword>
<dbReference type="EMBL" id="JBHIRY010000016">
    <property type="protein sequence ID" value="MFB5762012.1"/>
    <property type="molecule type" value="Genomic_DNA"/>
</dbReference>
<dbReference type="Proteomes" id="UP001580430">
    <property type="component" value="Unassembled WGS sequence"/>
</dbReference>
<proteinExistence type="predicted"/>
<accession>A0ABV5C6S9</accession>
<dbReference type="InterPro" id="IPR036597">
    <property type="entry name" value="Fido-like_dom_sf"/>
</dbReference>
<evidence type="ECO:0000259" key="1">
    <source>
        <dbReference type="PROSITE" id="PS51459"/>
    </source>
</evidence>
<gene>
    <name evidence="2" type="ORF">ACE5LO_16610</name>
</gene>
<comment type="caution">
    <text evidence="2">The sequence shown here is derived from an EMBL/GenBank/DDBJ whole genome shotgun (WGS) entry which is preliminary data.</text>
</comment>
<dbReference type="PANTHER" id="PTHR13504">
    <property type="entry name" value="FIDO DOMAIN-CONTAINING PROTEIN DDB_G0283145"/>
    <property type="match status" value="1"/>
</dbReference>
<dbReference type="PROSITE" id="PS51459">
    <property type="entry name" value="FIDO"/>
    <property type="match status" value="1"/>
</dbReference>
<dbReference type="InterPro" id="IPR003812">
    <property type="entry name" value="Fido"/>
</dbReference>
<name>A0ABV5C6S9_9BACL</name>
<dbReference type="PANTHER" id="PTHR13504:SF38">
    <property type="entry name" value="FIDO DOMAIN-CONTAINING PROTEIN"/>
    <property type="match status" value="1"/>
</dbReference>
<sequence length="239" mass="27112">MGMFGFPGYCTESLEDLDPMDRGLTEIMIEKAATRIMKSTLEMENNPATESDIYALTTGSVKTWGLSRDLSSQHIEEVLSMNKVMKFLQQNYSSPVTPEIVCLYNRMIVAGPKSVMSGELRKTNVFIQGTSYVPPDFRDLDRKFDQMFEAVEQLSGSLNKAVSFLLAISKSQFFMDGNKRTARMVALHQCCYGGQKILSPLVDNQEYLKMLRDFYESDNNSGFVEFFKANLFSLDDIRP</sequence>
<reference evidence="2 3" key="1">
    <citation type="submission" date="2024-09" db="EMBL/GenBank/DDBJ databases">
        <title>Paenibacillus zeirhizospherea sp. nov., isolated from surface of the maize (Zea mays) roots in a horticulture field, Hungary.</title>
        <authorList>
            <person name="Marton D."/>
            <person name="Farkas M."/>
            <person name="Bedics A."/>
            <person name="Toth E."/>
            <person name="Tancsics A."/>
            <person name="Boka K."/>
            <person name="Marati G."/>
            <person name="Kriszt B."/>
            <person name="Cserhati M."/>
        </authorList>
    </citation>
    <scope>NUCLEOTIDE SEQUENCE [LARGE SCALE GENOMIC DNA]</scope>
    <source>
        <strain evidence="2 3">JCM 18446</strain>
    </source>
</reference>
<evidence type="ECO:0000313" key="2">
    <source>
        <dbReference type="EMBL" id="MFB5762012.1"/>
    </source>
</evidence>
<evidence type="ECO:0000313" key="3">
    <source>
        <dbReference type="Proteomes" id="UP001580430"/>
    </source>
</evidence>